<dbReference type="Proteomes" id="UP000001422">
    <property type="component" value="Chromosome"/>
</dbReference>
<dbReference type="eggNOG" id="ENOG5031IQT">
    <property type="taxonomic scope" value="Bacteria"/>
</dbReference>
<dbReference type="EMBL" id="BX569692">
    <property type="protein sequence ID" value="CAE07705.1"/>
    <property type="molecule type" value="Genomic_DNA"/>
</dbReference>
<evidence type="ECO:0000256" key="1">
    <source>
        <dbReference type="SAM" id="MobiDB-lite"/>
    </source>
</evidence>
<reference evidence="2 3" key="1">
    <citation type="journal article" date="2003" name="Nature">
        <title>The genome of a motile marine Synechococcus.</title>
        <authorList>
            <person name="Palenik B."/>
            <person name="Brahamsha B."/>
            <person name="Larimer F."/>
            <person name="Land M."/>
            <person name="Hauser L."/>
            <person name="Chain P."/>
            <person name="Lamerdin J."/>
            <person name="Regala W."/>
            <person name="Allen E.A."/>
            <person name="McCarren J."/>
            <person name="Paulsen I."/>
            <person name="Dufresne A."/>
            <person name="Partensky F."/>
            <person name="Webb E."/>
            <person name="Waterbury J."/>
        </authorList>
    </citation>
    <scope>NUCLEOTIDE SEQUENCE [LARGE SCALE GENOMIC DNA]</scope>
    <source>
        <strain evidence="2 3">WH8102</strain>
    </source>
</reference>
<gene>
    <name evidence="2" type="ordered locus">SYNW1190</name>
</gene>
<dbReference type="KEGG" id="syw:SYNW1190"/>
<organism evidence="2 3">
    <name type="scientific">Parasynechococcus marenigrum (strain WH8102)</name>
    <dbReference type="NCBI Taxonomy" id="84588"/>
    <lineage>
        <taxon>Bacteria</taxon>
        <taxon>Bacillati</taxon>
        <taxon>Cyanobacteriota</taxon>
        <taxon>Cyanophyceae</taxon>
        <taxon>Synechococcales</taxon>
        <taxon>Prochlorococcaceae</taxon>
        <taxon>Parasynechococcus</taxon>
        <taxon>Parasynechococcus marenigrum</taxon>
    </lineage>
</organism>
<sequence length="253" mass="28690">MQVRAELCHVDTLRCIVRVEAWNGERCIASCLGEAANAEDAEERARRRLQEKLAGVDAKPQVAPEPKPEPTPPQTRVAESRSQPAPIKQPRAMAKPVAVDQPPAAETPQLIAPPSDPPSETPTDPEDWSEELTAIDLELKRIGWGRDQERVYLERAFGHASRHRLTRYADLVAYLRQLRQLQPQEQPDQAHIPIRRSDLITQGDQMLKQLGWKAEQARGFLQEHLQASSRQQLTDEQLLQFNMLLEEQSLKNS</sequence>
<name>Q7U6Z6_PARMW</name>
<feature type="region of interest" description="Disordered" evidence="1">
    <location>
        <begin position="43"/>
        <end position="127"/>
    </location>
</feature>
<protein>
    <submittedName>
        <fullName evidence="2">Conserved hypothetical</fullName>
    </submittedName>
</protein>
<dbReference type="HOGENOM" id="CLU_1015378_0_0_3"/>
<feature type="compositionally biased region" description="Pro residues" evidence="1">
    <location>
        <begin position="63"/>
        <end position="73"/>
    </location>
</feature>
<evidence type="ECO:0000313" key="3">
    <source>
        <dbReference type="Proteomes" id="UP000001422"/>
    </source>
</evidence>
<accession>Q7U6Z6</accession>
<evidence type="ECO:0000313" key="2">
    <source>
        <dbReference type="EMBL" id="CAE07705.1"/>
    </source>
</evidence>
<dbReference type="STRING" id="84588.SYNW1190"/>
<dbReference type="RefSeq" id="WP_011128055.1">
    <property type="nucleotide sequence ID" value="NC_005070.1"/>
</dbReference>
<proteinExistence type="predicted"/>
<keyword evidence="3" id="KW-1185">Reference proteome</keyword>
<dbReference type="AlphaFoldDB" id="Q7U6Z6"/>